<dbReference type="SUPFAM" id="SSF103473">
    <property type="entry name" value="MFS general substrate transporter"/>
    <property type="match status" value="1"/>
</dbReference>
<dbReference type="PANTHER" id="PTHR23516:SF1">
    <property type="entry name" value="MOLYBDATE-ANION TRANSPORTER"/>
    <property type="match status" value="1"/>
</dbReference>
<comment type="subcellular location">
    <subcellularLocation>
        <location evidence="2">Cell membrane</location>
        <topology evidence="2">Multi-pass membrane protein</topology>
    </subcellularLocation>
</comment>
<feature type="transmembrane region" description="Helical" evidence="12">
    <location>
        <begin position="438"/>
        <end position="459"/>
    </location>
</feature>
<reference evidence="13 14" key="1">
    <citation type="journal article" date="2020" name="ISME J.">
        <title>Uncovering the hidden diversity of litter-decomposition mechanisms in mushroom-forming fungi.</title>
        <authorList>
            <person name="Floudas D."/>
            <person name="Bentzer J."/>
            <person name="Ahren D."/>
            <person name="Johansson T."/>
            <person name="Persson P."/>
            <person name="Tunlid A."/>
        </authorList>
    </citation>
    <scope>NUCLEOTIDE SEQUENCE [LARGE SCALE GENOMIC DNA]</scope>
    <source>
        <strain evidence="13 14">CBS 101986</strain>
    </source>
</reference>
<dbReference type="OrthoDB" id="263957at2759"/>
<dbReference type="Proteomes" id="UP000567179">
    <property type="component" value="Unassembled WGS sequence"/>
</dbReference>
<evidence type="ECO:0000256" key="4">
    <source>
        <dbReference type="ARBA" id="ARBA00022448"/>
    </source>
</evidence>
<feature type="transmembrane region" description="Helical" evidence="12">
    <location>
        <begin position="312"/>
        <end position="334"/>
    </location>
</feature>
<evidence type="ECO:0000256" key="1">
    <source>
        <dbReference type="ARBA" id="ARBA00003019"/>
    </source>
</evidence>
<dbReference type="PANTHER" id="PTHR23516">
    <property type="entry name" value="SAM (S-ADENOSYL METHIONINE) TRANSPORTER"/>
    <property type="match status" value="1"/>
</dbReference>
<protein>
    <recommendedName>
        <fullName evidence="3">Molybdate-anion transporter</fullName>
    </recommendedName>
    <alternativeName>
        <fullName evidence="10">Major facilitator superfamily domain-containing protein 5</fullName>
    </alternativeName>
    <alternativeName>
        <fullName evidence="11">Molybdate transporter 2 homolog</fullName>
    </alternativeName>
</protein>
<dbReference type="GO" id="GO:0015098">
    <property type="term" value="F:molybdate ion transmembrane transporter activity"/>
    <property type="evidence" value="ECO:0007669"/>
    <property type="project" value="InterPro"/>
</dbReference>
<feature type="transmembrane region" description="Helical" evidence="12">
    <location>
        <begin position="100"/>
        <end position="120"/>
    </location>
</feature>
<feature type="transmembrane region" description="Helical" evidence="12">
    <location>
        <begin position="70"/>
        <end position="88"/>
    </location>
</feature>
<evidence type="ECO:0000256" key="6">
    <source>
        <dbReference type="ARBA" id="ARBA00022692"/>
    </source>
</evidence>
<keyword evidence="14" id="KW-1185">Reference proteome</keyword>
<feature type="transmembrane region" description="Helical" evidence="12">
    <location>
        <begin position="6"/>
        <end position="30"/>
    </location>
</feature>
<evidence type="ECO:0000256" key="11">
    <source>
        <dbReference type="ARBA" id="ARBA00032555"/>
    </source>
</evidence>
<organism evidence="13 14">
    <name type="scientific">Psilocybe cf. subviscida</name>
    <dbReference type="NCBI Taxonomy" id="2480587"/>
    <lineage>
        <taxon>Eukaryota</taxon>
        <taxon>Fungi</taxon>
        <taxon>Dikarya</taxon>
        <taxon>Basidiomycota</taxon>
        <taxon>Agaricomycotina</taxon>
        <taxon>Agaricomycetes</taxon>
        <taxon>Agaricomycetidae</taxon>
        <taxon>Agaricales</taxon>
        <taxon>Agaricineae</taxon>
        <taxon>Strophariaceae</taxon>
        <taxon>Psilocybe</taxon>
    </lineage>
</organism>
<evidence type="ECO:0000256" key="12">
    <source>
        <dbReference type="SAM" id="Phobius"/>
    </source>
</evidence>
<evidence type="ECO:0000256" key="7">
    <source>
        <dbReference type="ARBA" id="ARBA00022989"/>
    </source>
</evidence>
<keyword evidence="9 12" id="KW-0472">Membrane</keyword>
<dbReference type="InterPro" id="IPR036259">
    <property type="entry name" value="MFS_trans_sf"/>
</dbReference>
<feature type="transmembrane region" description="Helical" evidence="12">
    <location>
        <begin position="223"/>
        <end position="241"/>
    </location>
</feature>
<keyword evidence="6 12" id="KW-0812">Transmembrane</keyword>
<feature type="transmembrane region" description="Helical" evidence="12">
    <location>
        <begin position="354"/>
        <end position="372"/>
    </location>
</feature>
<dbReference type="Gene3D" id="1.20.1250.20">
    <property type="entry name" value="MFS general substrate transporter like domains"/>
    <property type="match status" value="1"/>
</dbReference>
<gene>
    <name evidence="13" type="ORF">D9619_011323</name>
</gene>
<dbReference type="GO" id="GO:0005886">
    <property type="term" value="C:plasma membrane"/>
    <property type="evidence" value="ECO:0007669"/>
    <property type="project" value="UniProtKB-SubCell"/>
</dbReference>
<accession>A0A8H5BJ49</accession>
<evidence type="ECO:0000256" key="8">
    <source>
        <dbReference type="ARBA" id="ARBA00023065"/>
    </source>
</evidence>
<dbReference type="Pfam" id="PF05631">
    <property type="entry name" value="MFS_5"/>
    <property type="match status" value="1"/>
</dbReference>
<dbReference type="InterPro" id="IPR008509">
    <property type="entry name" value="MOT2/MFSD5"/>
</dbReference>
<keyword evidence="7 12" id="KW-1133">Transmembrane helix</keyword>
<feature type="transmembrane region" description="Helical" evidence="12">
    <location>
        <begin position="273"/>
        <end position="292"/>
    </location>
</feature>
<dbReference type="EMBL" id="JAACJJ010000016">
    <property type="protein sequence ID" value="KAF5324126.1"/>
    <property type="molecule type" value="Genomic_DNA"/>
</dbReference>
<dbReference type="AlphaFoldDB" id="A0A8H5BJ49"/>
<dbReference type="GO" id="GO:0006811">
    <property type="term" value="P:monoatomic ion transport"/>
    <property type="evidence" value="ECO:0007669"/>
    <property type="project" value="UniProtKB-KW"/>
</dbReference>
<evidence type="ECO:0000256" key="5">
    <source>
        <dbReference type="ARBA" id="ARBA00022475"/>
    </source>
</evidence>
<feature type="transmembrane region" description="Helical" evidence="12">
    <location>
        <begin position="407"/>
        <end position="432"/>
    </location>
</feature>
<keyword evidence="5" id="KW-1003">Cell membrane</keyword>
<keyword evidence="8" id="KW-0406">Ion transport</keyword>
<evidence type="ECO:0000256" key="9">
    <source>
        <dbReference type="ARBA" id="ARBA00023136"/>
    </source>
</evidence>
<comment type="caution">
    <text evidence="13">The sequence shown here is derived from an EMBL/GenBank/DDBJ whole genome shotgun (WGS) entry which is preliminary data.</text>
</comment>
<comment type="function">
    <text evidence="1">Mediates high-affinity intracellular uptake of the rare oligo-element molybdenum.</text>
</comment>
<keyword evidence="4" id="KW-0813">Transport</keyword>
<name>A0A8H5BJ49_9AGAR</name>
<proteinExistence type="predicted"/>
<evidence type="ECO:0000256" key="10">
    <source>
        <dbReference type="ARBA" id="ARBA00030646"/>
    </source>
</evidence>
<evidence type="ECO:0000256" key="3">
    <source>
        <dbReference type="ARBA" id="ARBA00021242"/>
    </source>
</evidence>
<feature type="transmembrane region" description="Helical" evidence="12">
    <location>
        <begin position="132"/>
        <end position="149"/>
    </location>
</feature>
<evidence type="ECO:0000313" key="14">
    <source>
        <dbReference type="Proteomes" id="UP000567179"/>
    </source>
</evidence>
<sequence>MKRLILIYSTYFFEIQLLLLVVFAATALFWSEKYSSKSKQTKSNASADERLEAGRTNSEGTVSALKRKYLVAYAIVAAADWFQGPYLYSLFREQYMLSERFIAILYVTAFVSKSTTAPFVAIYGDRFGRRKLCLVSCITYAFSCLWITIPSAQTLLFSRILSGISTSVLLSTFESWMTSSAKEASLEAEDISSIMSRATLISGFAATAAGITSNQLVWATGNLATPFVASGILSVLAWIFISRGWSESSGGPQEHSSLHLGHAWAIARQKPHLLVLGMTQVCFEASTFLFISTWVPSLQERQWQAFPLPFGYIFASFMVCMTIGSLAYAAIVAYSHRTSGLMTEDTKITLNAKISGSVFAVSALMFAVAATSPYQHSRFRAFCVFEMCIGIYYLAQHALTSSLNPKTHVAALSTLFRLPLNLLVVVLVMNGTSDTRNIMLAVSAVMLAISSLMIGAFIVDCAEEGNAT</sequence>
<evidence type="ECO:0000256" key="2">
    <source>
        <dbReference type="ARBA" id="ARBA00004651"/>
    </source>
</evidence>
<evidence type="ECO:0000313" key="13">
    <source>
        <dbReference type="EMBL" id="KAF5324126.1"/>
    </source>
</evidence>